<accession>A0A0F9NVE6</accession>
<comment type="caution">
    <text evidence="1">The sequence shown here is derived from an EMBL/GenBank/DDBJ whole genome shotgun (WGS) entry which is preliminary data.</text>
</comment>
<name>A0A0F9NVE6_9ZZZZ</name>
<reference evidence="1" key="1">
    <citation type="journal article" date="2015" name="Nature">
        <title>Complex archaea that bridge the gap between prokaryotes and eukaryotes.</title>
        <authorList>
            <person name="Spang A."/>
            <person name="Saw J.H."/>
            <person name="Jorgensen S.L."/>
            <person name="Zaremba-Niedzwiedzka K."/>
            <person name="Martijn J."/>
            <person name="Lind A.E."/>
            <person name="van Eijk R."/>
            <person name="Schleper C."/>
            <person name="Guy L."/>
            <person name="Ettema T.J."/>
        </authorList>
    </citation>
    <scope>NUCLEOTIDE SEQUENCE</scope>
</reference>
<evidence type="ECO:0000313" key="1">
    <source>
        <dbReference type="EMBL" id="KKN21784.1"/>
    </source>
</evidence>
<protein>
    <submittedName>
        <fullName evidence="1">Uncharacterized protein</fullName>
    </submittedName>
</protein>
<organism evidence="1">
    <name type="scientific">marine sediment metagenome</name>
    <dbReference type="NCBI Taxonomy" id="412755"/>
    <lineage>
        <taxon>unclassified sequences</taxon>
        <taxon>metagenomes</taxon>
        <taxon>ecological metagenomes</taxon>
    </lineage>
</organism>
<gene>
    <name evidence="1" type="ORF">LCGC14_0921870</name>
</gene>
<dbReference type="AlphaFoldDB" id="A0A0F9NVE6"/>
<proteinExistence type="predicted"/>
<dbReference type="EMBL" id="LAZR01003119">
    <property type="protein sequence ID" value="KKN21784.1"/>
    <property type="molecule type" value="Genomic_DNA"/>
</dbReference>
<sequence>MNKAGITLLMAGLLGIPGLSAANDFSTLTRVQYVQDCIASNQGKMNIYEATNKCSCVVDKLAESFTETEFEDADTGFKYRNLPGDRGAMFRDDADVVDGIDHFKKAHAEAYDSCRMR</sequence>